<dbReference type="AlphaFoldDB" id="A0A8E2ALB3"/>
<evidence type="ECO:0000256" key="7">
    <source>
        <dbReference type="ARBA" id="ARBA00023306"/>
    </source>
</evidence>
<dbReference type="InterPro" id="IPR025977">
    <property type="entry name" value="Cnd3_C"/>
</dbReference>
<feature type="compositionally biased region" description="Basic and acidic residues" evidence="8">
    <location>
        <begin position="577"/>
        <end position="586"/>
    </location>
</feature>
<dbReference type="InterPro" id="IPR027165">
    <property type="entry name" value="CND3"/>
</dbReference>
<name>A0A8E2ALB3_9APHY</name>
<feature type="compositionally biased region" description="Polar residues" evidence="8">
    <location>
        <begin position="547"/>
        <end position="569"/>
    </location>
</feature>
<evidence type="ECO:0000313" key="10">
    <source>
        <dbReference type="EMBL" id="OCH86273.1"/>
    </source>
</evidence>
<dbReference type="Proteomes" id="UP000250043">
    <property type="component" value="Unassembled WGS sequence"/>
</dbReference>
<feature type="region of interest" description="Disordered" evidence="8">
    <location>
        <begin position="542"/>
        <end position="586"/>
    </location>
</feature>
<keyword evidence="11" id="KW-1185">Reference proteome</keyword>
<keyword evidence="7" id="KW-0131">Cell cycle</keyword>
<protein>
    <recommendedName>
        <fullName evidence="9">Nuclear condensin complex subunit 3 C-terminal domain-containing protein</fullName>
    </recommendedName>
</protein>
<evidence type="ECO:0000256" key="5">
    <source>
        <dbReference type="ARBA" id="ARBA00022776"/>
    </source>
</evidence>
<comment type="subcellular location">
    <subcellularLocation>
        <location evidence="1">Chromosome</location>
    </subcellularLocation>
</comment>
<organism evidence="10 11">
    <name type="scientific">Obba rivulosa</name>
    <dbReference type="NCBI Taxonomy" id="1052685"/>
    <lineage>
        <taxon>Eukaryota</taxon>
        <taxon>Fungi</taxon>
        <taxon>Dikarya</taxon>
        <taxon>Basidiomycota</taxon>
        <taxon>Agaricomycotina</taxon>
        <taxon>Agaricomycetes</taxon>
        <taxon>Polyporales</taxon>
        <taxon>Gelatoporiaceae</taxon>
        <taxon>Obba</taxon>
    </lineage>
</organism>
<evidence type="ECO:0000259" key="9">
    <source>
        <dbReference type="Pfam" id="PF12719"/>
    </source>
</evidence>
<proteinExistence type="inferred from homology"/>
<dbReference type="Pfam" id="PF12719">
    <property type="entry name" value="Cnd3"/>
    <property type="match status" value="1"/>
</dbReference>
<evidence type="ECO:0000256" key="1">
    <source>
        <dbReference type="ARBA" id="ARBA00004286"/>
    </source>
</evidence>
<feature type="domain" description="Nuclear condensin complex subunit 3 C-terminal" evidence="9">
    <location>
        <begin position="595"/>
        <end position="857"/>
    </location>
</feature>
<keyword evidence="6" id="KW-0226">DNA condensation</keyword>
<dbReference type="GO" id="GO:0007076">
    <property type="term" value="P:mitotic chromosome condensation"/>
    <property type="evidence" value="ECO:0007669"/>
    <property type="project" value="InterPro"/>
</dbReference>
<keyword evidence="4" id="KW-0132">Cell division</keyword>
<keyword evidence="3" id="KW-0158">Chromosome</keyword>
<dbReference type="Gene3D" id="1.25.10.10">
    <property type="entry name" value="Leucine-rich Repeat Variant"/>
    <property type="match status" value="1"/>
</dbReference>
<accession>A0A8E2ALB3</accession>
<sequence length="915" mass="100950">MPSKSMIILDTLSDAVPALFDQAQSSLANHRKNCVALHKLHTQAAAITRYAKNGTREKLVGEKTFGDIFIDMLSRVLVVKKGTQAADRVVRFVGEYIKFSLDKVATTSDLPEEEDESPASRFALRLVKWLLQGFVAKDKTVRYRSVSLVEVLLSHLGQLDEDTYSSLRAALTERIRDKEPYIRAHAVAALSKLMGAEDASELQDGESSILESLLDSMCYDPAADVRRAALLHIPLTPSTLPTLLTRTRDADPLIRKLVFTLLRPPVPSASPAKKAPAGTSVPPLTHPRELTLEQRERAVRDGLGDREDGVRVAAGRMVGAWFDVVCAEAGEGVVRGLEGFLKLFDAVVPDGLGVAEDALRCLFVTRSDVLDGMNLDAQFWDDITPESALIARIFHAYCLDNNGEAQMEAANIPVVTAMAFHIQTACNNLLDAIEELEDAGLRGELAGSAEDHKDKSLGKLEESIIERAFIVAELLRLAARRDYSDEIGRRKVFAVVREMLAHDFLPESLIEPCMDVLRETAPDERELIRIVVEIVSTLRDDGESNDIEGTQTQSLAGGSLETTHSTVRSVSLRRTKQPHEMTPEEHDRADMIDIRCLAICTAMLSRVNGDFDENSTLEGVLTDLILPAVKRREMALRERGLVSLGLCCLIAKNMAMSSFQLFLNQVQSAPEELKIKVLQVVFDMLMVYEQELLRRSDRLAENIIAFLLQTLELEDSQVVQALLCVGISKLMLNGLITDKRVLAALVLAYVSPATAENQELRQCLAYFLPAYCYSSAANQDRMRSIFLTTYSLVTDVHAELEDGQEMISPHQFGVLFTDWTDPQMAVRTEAPGDRSMDVHVNLAIDILVAVYSAETSDAVATAGEAIPPDRARTPQPPHTQHSPLESPRRDPRRCLTSKGAGAVQGTLHKAVRETA</sequence>
<dbReference type="GO" id="GO:0000796">
    <property type="term" value="C:condensin complex"/>
    <property type="evidence" value="ECO:0007669"/>
    <property type="project" value="InterPro"/>
</dbReference>
<dbReference type="OrthoDB" id="27187at2759"/>
<dbReference type="InterPro" id="IPR016024">
    <property type="entry name" value="ARM-type_fold"/>
</dbReference>
<evidence type="ECO:0000256" key="6">
    <source>
        <dbReference type="ARBA" id="ARBA00023067"/>
    </source>
</evidence>
<dbReference type="InterPro" id="IPR011989">
    <property type="entry name" value="ARM-like"/>
</dbReference>
<evidence type="ECO:0000256" key="4">
    <source>
        <dbReference type="ARBA" id="ARBA00022618"/>
    </source>
</evidence>
<dbReference type="GO" id="GO:0051301">
    <property type="term" value="P:cell division"/>
    <property type="evidence" value="ECO:0007669"/>
    <property type="project" value="UniProtKB-KW"/>
</dbReference>
<gene>
    <name evidence="10" type="ORF">OBBRIDRAFT_248641</name>
</gene>
<evidence type="ECO:0000256" key="3">
    <source>
        <dbReference type="ARBA" id="ARBA00022454"/>
    </source>
</evidence>
<feature type="region of interest" description="Disordered" evidence="8">
    <location>
        <begin position="865"/>
        <end position="915"/>
    </location>
</feature>
<comment type="similarity">
    <text evidence="2">Belongs to the CND3 (condensin subunit 3) family.</text>
</comment>
<evidence type="ECO:0000256" key="2">
    <source>
        <dbReference type="ARBA" id="ARBA00006533"/>
    </source>
</evidence>
<keyword evidence="5" id="KW-0498">Mitosis</keyword>
<evidence type="ECO:0000313" key="11">
    <source>
        <dbReference type="Proteomes" id="UP000250043"/>
    </source>
</evidence>
<evidence type="ECO:0000256" key="8">
    <source>
        <dbReference type="SAM" id="MobiDB-lite"/>
    </source>
</evidence>
<dbReference type="GO" id="GO:0000793">
    <property type="term" value="C:condensed chromosome"/>
    <property type="evidence" value="ECO:0007669"/>
    <property type="project" value="TreeGrafter"/>
</dbReference>
<dbReference type="PANTHER" id="PTHR14418">
    <property type="entry name" value="CONDENSIN COMPLEX SUBUNIT 3-RELATED"/>
    <property type="match status" value="1"/>
</dbReference>
<dbReference type="EMBL" id="KV722536">
    <property type="protein sequence ID" value="OCH86273.1"/>
    <property type="molecule type" value="Genomic_DNA"/>
</dbReference>
<reference evidence="10 11" key="1">
    <citation type="submission" date="2016-07" db="EMBL/GenBank/DDBJ databases">
        <title>Draft genome of the white-rot fungus Obba rivulosa 3A-2.</title>
        <authorList>
            <consortium name="DOE Joint Genome Institute"/>
            <person name="Miettinen O."/>
            <person name="Riley R."/>
            <person name="Acob R."/>
            <person name="Barry K."/>
            <person name="Cullen D."/>
            <person name="De Vries R."/>
            <person name="Hainaut M."/>
            <person name="Hatakka A."/>
            <person name="Henrissat B."/>
            <person name="Hilden K."/>
            <person name="Kuo R."/>
            <person name="Labutti K."/>
            <person name="Lipzen A."/>
            <person name="Makela M.R."/>
            <person name="Sandor L."/>
            <person name="Spatafora J.W."/>
            <person name="Grigoriev I.V."/>
            <person name="Hibbett D.S."/>
        </authorList>
    </citation>
    <scope>NUCLEOTIDE SEQUENCE [LARGE SCALE GENOMIC DNA]</scope>
    <source>
        <strain evidence="10 11">3A-2</strain>
    </source>
</reference>
<dbReference type="SUPFAM" id="SSF48371">
    <property type="entry name" value="ARM repeat"/>
    <property type="match status" value="1"/>
</dbReference>
<dbReference type="PANTHER" id="PTHR14418:SF5">
    <property type="entry name" value="CONDENSIN COMPLEX SUBUNIT 3"/>
    <property type="match status" value="1"/>
</dbReference>